<feature type="non-terminal residue" evidence="1">
    <location>
        <position position="104"/>
    </location>
</feature>
<evidence type="ECO:0000313" key="1">
    <source>
        <dbReference type="EMBL" id="KAL1399795.1"/>
    </source>
</evidence>
<dbReference type="PANTHER" id="PTHR42908">
    <property type="entry name" value="TRANSLATION ELONGATION FACTOR-RELATED"/>
    <property type="match status" value="1"/>
</dbReference>
<name>A0ABD1DJG6_CULPP</name>
<dbReference type="EMBL" id="JBEHCU010005453">
    <property type="protein sequence ID" value="KAL1399795.1"/>
    <property type="molecule type" value="Genomic_DNA"/>
</dbReference>
<protein>
    <submittedName>
        <fullName evidence="1">Uncharacterized protein</fullName>
    </submittedName>
</protein>
<reference evidence="1 2" key="1">
    <citation type="submission" date="2024-05" db="EMBL/GenBank/DDBJ databases">
        <title>Culex pipiens pipiens assembly and annotation.</title>
        <authorList>
            <person name="Alout H."/>
            <person name="Durand T."/>
        </authorList>
    </citation>
    <scope>NUCLEOTIDE SEQUENCE [LARGE SCALE GENOMIC DNA]</scope>
    <source>
        <strain evidence="1">HA-2024</strain>
        <tissue evidence="1">Whole body</tissue>
    </source>
</reference>
<keyword evidence="2" id="KW-1185">Reference proteome</keyword>
<proteinExistence type="predicted"/>
<dbReference type="PANTHER" id="PTHR42908:SF6">
    <property type="entry name" value="116 KDA U5 SMALL NUCLEAR RIBONUCLEOPROTEIN COMPONENT"/>
    <property type="match status" value="1"/>
</dbReference>
<dbReference type="Proteomes" id="UP001562425">
    <property type="component" value="Unassembled WGS sequence"/>
</dbReference>
<organism evidence="1 2">
    <name type="scientific">Culex pipiens pipiens</name>
    <name type="common">Northern house mosquito</name>
    <dbReference type="NCBI Taxonomy" id="38569"/>
    <lineage>
        <taxon>Eukaryota</taxon>
        <taxon>Metazoa</taxon>
        <taxon>Ecdysozoa</taxon>
        <taxon>Arthropoda</taxon>
        <taxon>Hexapoda</taxon>
        <taxon>Insecta</taxon>
        <taxon>Pterygota</taxon>
        <taxon>Neoptera</taxon>
        <taxon>Endopterygota</taxon>
        <taxon>Diptera</taxon>
        <taxon>Nematocera</taxon>
        <taxon>Culicoidea</taxon>
        <taxon>Culicidae</taxon>
        <taxon>Culicinae</taxon>
        <taxon>Culicini</taxon>
        <taxon>Culex</taxon>
        <taxon>Culex</taxon>
    </lineage>
</organism>
<evidence type="ECO:0000313" key="2">
    <source>
        <dbReference type="Proteomes" id="UP001562425"/>
    </source>
</evidence>
<dbReference type="Gene3D" id="3.30.230.10">
    <property type="match status" value="1"/>
</dbReference>
<dbReference type="AlphaFoldDB" id="A0ABD1DJG6"/>
<sequence>MAGSVVTVCESVGETSSLMCFAETPNKNNKIMMIAELLEKGLVEDIENESVCIRLKREQARRVLPGPDNTSSNKALLGAVKDSIEQGFQWSTRERPLYEESHFK</sequence>
<dbReference type="InterPro" id="IPR020568">
    <property type="entry name" value="Ribosomal_Su5_D2-typ_SF"/>
</dbReference>
<accession>A0ABD1DJG6</accession>
<dbReference type="SUPFAM" id="SSF54211">
    <property type="entry name" value="Ribosomal protein S5 domain 2-like"/>
    <property type="match status" value="1"/>
</dbReference>
<gene>
    <name evidence="1" type="ORF">pipiens_007944</name>
</gene>
<comment type="caution">
    <text evidence="1">The sequence shown here is derived from an EMBL/GenBank/DDBJ whole genome shotgun (WGS) entry which is preliminary data.</text>
</comment>
<dbReference type="InterPro" id="IPR014721">
    <property type="entry name" value="Ribsml_uS5_D2-typ_fold_subgr"/>
</dbReference>